<dbReference type="AlphaFoldDB" id="A0A6V7GU65"/>
<keyword evidence="1" id="KW-0812">Transmembrane</keyword>
<evidence type="ECO:0000313" key="3">
    <source>
        <dbReference type="Proteomes" id="UP000752696"/>
    </source>
</evidence>
<protein>
    <submittedName>
        <fullName evidence="2">Uncharacterized protein</fullName>
    </submittedName>
</protein>
<accession>A0A6V7GU65</accession>
<comment type="caution">
    <text evidence="2">The sequence shown here is derived from an EMBL/GenBank/DDBJ whole genome shotgun (WGS) entry which is preliminary data.</text>
</comment>
<name>A0A6V7GU65_9HYME</name>
<feature type="non-terminal residue" evidence="2">
    <location>
        <position position="49"/>
    </location>
</feature>
<evidence type="ECO:0000256" key="1">
    <source>
        <dbReference type="SAM" id="Phobius"/>
    </source>
</evidence>
<keyword evidence="3" id="KW-1185">Reference proteome</keyword>
<dbReference type="Proteomes" id="UP000752696">
    <property type="component" value="Unassembled WGS sequence"/>
</dbReference>
<sequence length="49" mass="5724">MYKSMEIKDDWQAMFLINAVTCSFLFFGVSSTFFGQRLIDHSSNVFYEA</sequence>
<reference evidence="2" key="1">
    <citation type="submission" date="2020-07" db="EMBL/GenBank/DDBJ databases">
        <authorList>
            <person name="Nazaruddin N."/>
        </authorList>
    </citation>
    <scope>NUCLEOTIDE SEQUENCE</scope>
</reference>
<keyword evidence="1" id="KW-0472">Membrane</keyword>
<keyword evidence="1" id="KW-1133">Transmembrane helix</keyword>
<gene>
    <name evidence="2" type="ORF">MHI_LOCUS53961</name>
</gene>
<evidence type="ECO:0000313" key="2">
    <source>
        <dbReference type="EMBL" id="CAD1468558.1"/>
    </source>
</evidence>
<organism evidence="2 3">
    <name type="scientific">Heterotrigona itama</name>
    <dbReference type="NCBI Taxonomy" id="395501"/>
    <lineage>
        <taxon>Eukaryota</taxon>
        <taxon>Metazoa</taxon>
        <taxon>Ecdysozoa</taxon>
        <taxon>Arthropoda</taxon>
        <taxon>Hexapoda</taxon>
        <taxon>Insecta</taxon>
        <taxon>Pterygota</taxon>
        <taxon>Neoptera</taxon>
        <taxon>Endopterygota</taxon>
        <taxon>Hymenoptera</taxon>
        <taxon>Apocrita</taxon>
        <taxon>Aculeata</taxon>
        <taxon>Apoidea</taxon>
        <taxon>Anthophila</taxon>
        <taxon>Apidae</taxon>
        <taxon>Heterotrigona</taxon>
    </lineage>
</organism>
<feature type="transmembrane region" description="Helical" evidence="1">
    <location>
        <begin position="12"/>
        <end position="34"/>
    </location>
</feature>
<proteinExistence type="predicted"/>
<dbReference type="EMBL" id="CAJDYZ010000758">
    <property type="protein sequence ID" value="CAD1468558.1"/>
    <property type="molecule type" value="Genomic_DNA"/>
</dbReference>